<dbReference type="PANTHER" id="PTHR10316">
    <property type="entry name" value="MEMBRANE ASSOCIATED GUANYLATE KINASE-RELATED"/>
    <property type="match status" value="1"/>
</dbReference>
<protein>
    <submittedName>
        <fullName evidence="2">(spotted green pufferfish) hypothetical protein</fullName>
    </submittedName>
</protein>
<dbReference type="GO" id="GO:0005911">
    <property type="term" value="C:cell-cell junction"/>
    <property type="evidence" value="ECO:0007669"/>
    <property type="project" value="TreeGrafter"/>
</dbReference>
<gene>
    <name evidence="2" type="ORF">GSTENG00001395001</name>
</gene>
<comment type="caution">
    <text evidence="2">The sequence shown here is derived from an EMBL/GenBank/DDBJ whole genome shotgun (WGS) entry which is preliminary data.</text>
</comment>
<reference evidence="2" key="2">
    <citation type="submission" date="2004-02" db="EMBL/GenBank/DDBJ databases">
        <authorList>
            <consortium name="Genoscope"/>
            <consortium name="Whitehead Institute Centre for Genome Research"/>
        </authorList>
    </citation>
    <scope>NUCLEOTIDE SEQUENCE</scope>
</reference>
<dbReference type="InterPro" id="IPR036034">
    <property type="entry name" value="PDZ_sf"/>
</dbReference>
<dbReference type="InterPro" id="IPR001478">
    <property type="entry name" value="PDZ"/>
</dbReference>
<evidence type="ECO:0000313" key="2">
    <source>
        <dbReference type="EMBL" id="CAF88203.1"/>
    </source>
</evidence>
<dbReference type="KEGG" id="tng:GSTEN00001395G001"/>
<dbReference type="SUPFAM" id="SSF50156">
    <property type="entry name" value="PDZ domain-like"/>
    <property type="match status" value="1"/>
</dbReference>
<proteinExistence type="predicted"/>
<organism evidence="2">
    <name type="scientific">Tetraodon nigroviridis</name>
    <name type="common">Spotted green pufferfish</name>
    <name type="synonym">Chelonodon nigroviridis</name>
    <dbReference type="NCBI Taxonomy" id="99883"/>
    <lineage>
        <taxon>Eukaryota</taxon>
        <taxon>Metazoa</taxon>
        <taxon>Chordata</taxon>
        <taxon>Craniata</taxon>
        <taxon>Vertebrata</taxon>
        <taxon>Euteleostomi</taxon>
        <taxon>Actinopterygii</taxon>
        <taxon>Neopterygii</taxon>
        <taxon>Teleostei</taxon>
        <taxon>Neoteleostei</taxon>
        <taxon>Acanthomorphata</taxon>
        <taxon>Eupercaria</taxon>
        <taxon>Tetraodontiformes</taxon>
        <taxon>Tetradontoidea</taxon>
        <taxon>Tetraodontidae</taxon>
        <taxon>Tetraodon</taxon>
    </lineage>
</organism>
<sequence>FTDQPGELRGFPVHAHLTKGPRGFGFNIVGGSKPGEFLQVYSVTTDGPSNLKTADVLVYVNEVCVLGVSHREVVEMLQAVPVGRGVDVEVRRGYPL</sequence>
<accession>Q4TFX9</accession>
<dbReference type="FunFam" id="2.30.42.10:FF:000005">
    <property type="entry name" value="Membrane associated guanylate kinase, WW and PDZ domain containing 1"/>
    <property type="match status" value="1"/>
</dbReference>
<dbReference type="PANTHER" id="PTHR10316:SF41">
    <property type="entry name" value="MAGI FAMILY MEMBER, X-LINKED A-RELATED"/>
    <property type="match status" value="1"/>
</dbReference>
<dbReference type="Gene3D" id="2.30.42.10">
    <property type="match status" value="1"/>
</dbReference>
<dbReference type="GO" id="GO:0007165">
    <property type="term" value="P:signal transduction"/>
    <property type="evidence" value="ECO:0007669"/>
    <property type="project" value="TreeGrafter"/>
</dbReference>
<feature type="domain" description="PDZ" evidence="1">
    <location>
        <begin position="14"/>
        <end position="78"/>
    </location>
</feature>
<dbReference type="PROSITE" id="PS50106">
    <property type="entry name" value="PDZ"/>
    <property type="match status" value="1"/>
</dbReference>
<dbReference type="EMBL" id="CAAE01004117">
    <property type="protein sequence ID" value="CAF88203.1"/>
    <property type="molecule type" value="Genomic_DNA"/>
</dbReference>
<dbReference type="GO" id="GO:0005737">
    <property type="term" value="C:cytoplasm"/>
    <property type="evidence" value="ECO:0007669"/>
    <property type="project" value="TreeGrafter"/>
</dbReference>
<reference evidence="2" key="1">
    <citation type="journal article" date="2004" name="Nature">
        <title>Genome duplication in the teleost fish Tetraodon nigroviridis reveals the early vertebrate proto-karyotype.</title>
        <authorList>
            <person name="Jaillon O."/>
            <person name="Aury J.-M."/>
            <person name="Brunet F."/>
            <person name="Petit J.-L."/>
            <person name="Stange-Thomann N."/>
            <person name="Mauceli E."/>
            <person name="Bouneau L."/>
            <person name="Fischer C."/>
            <person name="Ozouf-Costaz C."/>
            <person name="Bernot A."/>
            <person name="Nicaud S."/>
            <person name="Jaffe D."/>
            <person name="Fisher S."/>
            <person name="Lutfalla G."/>
            <person name="Dossat C."/>
            <person name="Segurens B."/>
            <person name="Dasilva C."/>
            <person name="Salanoubat M."/>
            <person name="Levy M."/>
            <person name="Boudet N."/>
            <person name="Castellano S."/>
            <person name="Anthouard V."/>
            <person name="Jubin C."/>
            <person name="Castelli V."/>
            <person name="Katinka M."/>
            <person name="Vacherie B."/>
            <person name="Biemont C."/>
            <person name="Skalli Z."/>
            <person name="Cattolico L."/>
            <person name="Poulain J."/>
            <person name="De Berardinis V."/>
            <person name="Cruaud C."/>
            <person name="Duprat S."/>
            <person name="Brottier P."/>
            <person name="Coutanceau J.-P."/>
            <person name="Gouzy J."/>
            <person name="Parra G."/>
            <person name="Lardier G."/>
            <person name="Chapple C."/>
            <person name="McKernan K.J."/>
            <person name="McEwan P."/>
            <person name="Bosak S."/>
            <person name="Kellis M."/>
            <person name="Volff J.-N."/>
            <person name="Guigo R."/>
            <person name="Zody M.C."/>
            <person name="Mesirov J."/>
            <person name="Lindblad-Toh K."/>
            <person name="Birren B."/>
            <person name="Nusbaum C."/>
            <person name="Kahn D."/>
            <person name="Robinson-Rechavi M."/>
            <person name="Laudet V."/>
            <person name="Schachter V."/>
            <person name="Quetier F."/>
            <person name="Saurin W."/>
            <person name="Scarpelli C."/>
            <person name="Wincker P."/>
            <person name="Lander E.S."/>
            <person name="Weissenbach J."/>
            <person name="Roest Crollius H."/>
        </authorList>
    </citation>
    <scope>NUCLEOTIDE SEQUENCE [LARGE SCALE GENOMIC DNA]</scope>
</reference>
<feature type="non-terminal residue" evidence="2">
    <location>
        <position position="1"/>
    </location>
</feature>
<evidence type="ECO:0000259" key="1">
    <source>
        <dbReference type="PROSITE" id="PS50106"/>
    </source>
</evidence>
<dbReference type="AlphaFoldDB" id="Q4TFX9"/>
<dbReference type="OrthoDB" id="66881at2759"/>
<feature type="non-terminal residue" evidence="2">
    <location>
        <position position="96"/>
    </location>
</feature>
<dbReference type="SMART" id="SM00228">
    <property type="entry name" value="PDZ"/>
    <property type="match status" value="1"/>
</dbReference>
<name>Q4TFX9_TETNG</name>